<proteinExistence type="predicted"/>
<keyword evidence="2" id="KW-1185">Reference proteome</keyword>
<dbReference type="OrthoDB" id="1439363at2"/>
<evidence type="ECO:0000313" key="2">
    <source>
        <dbReference type="Proteomes" id="UP000310314"/>
    </source>
</evidence>
<reference evidence="1 2" key="1">
    <citation type="submission" date="2019-05" db="EMBL/GenBank/DDBJ databases">
        <authorList>
            <person name="Zhang J.-Y."/>
            <person name="Feg X."/>
            <person name="Du Z.-J."/>
        </authorList>
    </citation>
    <scope>NUCLEOTIDE SEQUENCE [LARGE SCALE GENOMIC DNA]</scope>
    <source>
        <strain evidence="1 2">RZ26</strain>
    </source>
</reference>
<evidence type="ECO:0000313" key="1">
    <source>
        <dbReference type="EMBL" id="TMM53206.1"/>
    </source>
</evidence>
<dbReference type="Proteomes" id="UP000310314">
    <property type="component" value="Unassembled WGS sequence"/>
</dbReference>
<gene>
    <name evidence="1" type="ORF">FEE95_19250</name>
</gene>
<name>A0A5S3PGG4_9FLAO</name>
<dbReference type="RefSeq" id="WP_138659666.1">
    <property type="nucleotide sequence ID" value="NZ_VATY01000005.1"/>
</dbReference>
<comment type="caution">
    <text evidence="1">The sequence shown here is derived from an EMBL/GenBank/DDBJ whole genome shotgun (WGS) entry which is preliminary data.</text>
</comment>
<accession>A0A5S3PGG4</accession>
<dbReference type="EMBL" id="VATY01000005">
    <property type="protein sequence ID" value="TMM53206.1"/>
    <property type="molecule type" value="Genomic_DNA"/>
</dbReference>
<protein>
    <submittedName>
        <fullName evidence="1">Uncharacterized protein</fullName>
    </submittedName>
</protein>
<dbReference type="AlphaFoldDB" id="A0A5S3PGG4"/>
<organism evidence="1 2">
    <name type="scientific">Maribacter algarum</name>
    <name type="common">ex Zhang et al. 2020</name>
    <dbReference type="NCBI Taxonomy" id="2578118"/>
    <lineage>
        <taxon>Bacteria</taxon>
        <taxon>Pseudomonadati</taxon>
        <taxon>Bacteroidota</taxon>
        <taxon>Flavobacteriia</taxon>
        <taxon>Flavobacteriales</taxon>
        <taxon>Flavobacteriaceae</taxon>
        <taxon>Maribacter</taxon>
    </lineage>
</organism>
<sequence length="126" mass="13970">MANLTAEQVKRLADNFMLMANALGDYRYNNIDSLTDEENIKIKGIHNQQLAQTTELYTKSAILVLEDAQDALKKIDKITAESQELYKKLTNVQSILDRASSVLNLASAILALDVSAVTRSIQELVS</sequence>